<comment type="caution">
    <text evidence="1">The sequence shown here is derived from an EMBL/GenBank/DDBJ whole genome shotgun (WGS) entry which is preliminary data.</text>
</comment>
<dbReference type="AlphaFoldDB" id="A0A9D5DHZ4"/>
<dbReference type="EMBL" id="JAPCXC010000101">
    <property type="protein sequence ID" value="KAJ1605426.1"/>
    <property type="molecule type" value="Genomic_DNA"/>
</dbReference>
<gene>
    <name evidence="1" type="ORF">OJ253_3208</name>
</gene>
<sequence length="450" mass="51834">MDDSLVGIILTVKWPYQEPEIIFHYPPSSISTLNGQSVNHNKECFGQECSKLAPLILPSDSQLWNKMSDLVIESKEFQYRFTFFPCTIIKNKYPDKALIDQVIQDADFRTDSLILNKSIEAFSISLVFIASAFINYEFVKKKVVQIVNSLLMCEVANNFISKEILKNNETSIKSQRITSDSGKSCVNGIFHFKEQRNIYGIETNQSEQLSSTIETTNRLAKRLIQYFSSIEIEHNITIISSRLKSSNEFANDYIWDGSTEDSFDKLTIFIDKGKLSKIYNENELINEIFKVADPHLSIRDISVELLEHPSNILNICQKLISKGIAKVTTKIRYDKVYILCPEMIKAQINNFNLEFKDKFDWKGCNPLIFASSFFCNGKKLLDVKKELIEFFQTHICQKKTTKDLIYYPYEQQNNTHSSCPDKALEITKSIISWLFIHNCIIDQCPSNAPQ</sequence>
<evidence type="ECO:0000313" key="1">
    <source>
        <dbReference type="EMBL" id="KAJ1605426.1"/>
    </source>
</evidence>
<dbReference type="OrthoDB" id="337047at2759"/>
<dbReference type="Proteomes" id="UP001067231">
    <property type="component" value="Unassembled WGS sequence"/>
</dbReference>
<organism evidence="1">
    <name type="scientific">Cryptosporidium canis</name>
    <dbReference type="NCBI Taxonomy" id="195482"/>
    <lineage>
        <taxon>Eukaryota</taxon>
        <taxon>Sar</taxon>
        <taxon>Alveolata</taxon>
        <taxon>Apicomplexa</taxon>
        <taxon>Conoidasida</taxon>
        <taxon>Coccidia</taxon>
        <taxon>Eucoccidiorida</taxon>
        <taxon>Eimeriorina</taxon>
        <taxon>Cryptosporidiidae</taxon>
        <taxon>Cryptosporidium</taxon>
    </lineage>
</organism>
<reference evidence="1" key="1">
    <citation type="submission" date="2022-10" db="EMBL/GenBank/DDBJ databases">
        <title>Adaptive evolution leads to modifications in subtelomeric GC content in a zoonotic Cryptosporidium species.</title>
        <authorList>
            <person name="Li J."/>
            <person name="Feng Y."/>
            <person name="Xiao L."/>
        </authorList>
    </citation>
    <scope>NUCLEOTIDE SEQUENCE</scope>
    <source>
        <strain evidence="1">33844</strain>
    </source>
</reference>
<name>A0A9D5DHZ4_9CRYT</name>
<protein>
    <submittedName>
        <fullName evidence="1">Uncharacterized protein</fullName>
    </submittedName>
</protein>
<proteinExistence type="predicted"/>
<accession>A0A9D5DHZ4</accession>